<feature type="domain" description="Alpha-carbonic anhydrase" evidence="8">
    <location>
        <begin position="52"/>
        <end position="324"/>
    </location>
</feature>
<keyword evidence="7" id="KW-0732">Signal</keyword>
<evidence type="ECO:0000256" key="3">
    <source>
        <dbReference type="ARBA" id="ARBA00022723"/>
    </source>
</evidence>
<dbReference type="CDD" id="cd03124">
    <property type="entry name" value="alpha_CA_prokaryotic_like"/>
    <property type="match status" value="1"/>
</dbReference>
<feature type="signal peptide" evidence="7">
    <location>
        <begin position="1"/>
        <end position="22"/>
    </location>
</feature>
<evidence type="ECO:0000313" key="10">
    <source>
        <dbReference type="Proteomes" id="UP001497392"/>
    </source>
</evidence>
<dbReference type="SMART" id="SM01057">
    <property type="entry name" value="Carb_anhydrase"/>
    <property type="match status" value="1"/>
</dbReference>
<evidence type="ECO:0000256" key="4">
    <source>
        <dbReference type="ARBA" id="ARBA00022833"/>
    </source>
</evidence>
<gene>
    <name evidence="9" type="primary">g8600</name>
    <name evidence="9" type="ORF">VP750_LOCUS7727</name>
</gene>
<name>A0ABP1G4X4_9CHLO</name>
<evidence type="ECO:0000256" key="5">
    <source>
        <dbReference type="ARBA" id="ARBA00023239"/>
    </source>
</evidence>
<dbReference type="PROSITE" id="PS51144">
    <property type="entry name" value="ALPHA_CA_2"/>
    <property type="match status" value="1"/>
</dbReference>
<dbReference type="Proteomes" id="UP001497392">
    <property type="component" value="Unassembled WGS sequence"/>
</dbReference>
<evidence type="ECO:0000256" key="2">
    <source>
        <dbReference type="ARBA" id="ARBA00012925"/>
    </source>
</evidence>
<keyword evidence="5" id="KW-0456">Lyase</keyword>
<dbReference type="Pfam" id="PF00194">
    <property type="entry name" value="Carb_anhydrase"/>
    <property type="match status" value="1"/>
</dbReference>
<protein>
    <recommendedName>
        <fullName evidence="2">carbonic anhydrase</fullName>
        <ecNumber evidence="2">4.2.1.1</ecNumber>
    </recommendedName>
</protein>
<evidence type="ECO:0000313" key="9">
    <source>
        <dbReference type="EMBL" id="CAL5225821.1"/>
    </source>
</evidence>
<keyword evidence="3" id="KW-0479">Metal-binding</keyword>
<dbReference type="Gene3D" id="3.10.200.10">
    <property type="entry name" value="Alpha carbonic anhydrase"/>
    <property type="match status" value="1"/>
</dbReference>
<comment type="catalytic activity">
    <reaction evidence="6">
        <text>hydrogencarbonate + H(+) = CO2 + H2O</text>
        <dbReference type="Rhea" id="RHEA:10748"/>
        <dbReference type="ChEBI" id="CHEBI:15377"/>
        <dbReference type="ChEBI" id="CHEBI:15378"/>
        <dbReference type="ChEBI" id="CHEBI:16526"/>
        <dbReference type="ChEBI" id="CHEBI:17544"/>
        <dbReference type="EC" id="4.2.1.1"/>
    </reaction>
</comment>
<keyword evidence="10" id="KW-1185">Reference proteome</keyword>
<dbReference type="PANTHER" id="PTHR18952">
    <property type="entry name" value="CARBONIC ANHYDRASE"/>
    <property type="match status" value="1"/>
</dbReference>
<dbReference type="InterPro" id="IPR041891">
    <property type="entry name" value="Alpha_CA_prokaryot-like"/>
</dbReference>
<evidence type="ECO:0000259" key="8">
    <source>
        <dbReference type="PROSITE" id="PS51144"/>
    </source>
</evidence>
<dbReference type="SUPFAM" id="SSF51069">
    <property type="entry name" value="Carbonic anhydrase"/>
    <property type="match status" value="1"/>
</dbReference>
<evidence type="ECO:0000256" key="7">
    <source>
        <dbReference type="SAM" id="SignalP"/>
    </source>
</evidence>
<proteinExistence type="inferred from homology"/>
<dbReference type="PANTHER" id="PTHR18952:SF265">
    <property type="entry name" value="CARBONIC ANHYDRASE"/>
    <property type="match status" value="1"/>
</dbReference>
<sequence length="331" mass="35177">MVAHQAFILLLGSLMGPFNVDAASNGQVYSAALNGEELCSEADHKNGGPNTPLYNYASDGSDWKGVCQNGTAQSPIDLPGKSASSLSAINSTSTMVTFGGLEAIGNAVMRLEVDEIELISGNWSNTGFTIPVCGSDIGCLMSPDATNVQHVTPNISNLHFHANSEHTRDGLYYGAEAHLVTSILINGTAKLTVFGVWMDLSGNQTNPLYAQLQPYVDDSYGADCAPVPENTTFVIDTLFPADKSYYGYRGSLTTPPCTEGVTWIVFTNPVKMSIPQVKSLYESSAHINQPCAQGSNNQICNVFGARTNNRPLQPVNGRNIRIAMGPGASSS</sequence>
<accession>A0ABP1G4X4</accession>
<evidence type="ECO:0000256" key="1">
    <source>
        <dbReference type="ARBA" id="ARBA00010718"/>
    </source>
</evidence>
<dbReference type="InterPro" id="IPR023561">
    <property type="entry name" value="Carbonic_anhydrase_a-class"/>
</dbReference>
<comment type="similarity">
    <text evidence="1">Belongs to the alpha-carbonic anhydrase family.</text>
</comment>
<comment type="caution">
    <text evidence="9">The sequence shown here is derived from an EMBL/GenBank/DDBJ whole genome shotgun (WGS) entry which is preliminary data.</text>
</comment>
<dbReference type="InterPro" id="IPR001148">
    <property type="entry name" value="CA_dom"/>
</dbReference>
<dbReference type="EMBL" id="CAXHTA020000015">
    <property type="protein sequence ID" value="CAL5225821.1"/>
    <property type="molecule type" value="Genomic_DNA"/>
</dbReference>
<organism evidence="9 10">
    <name type="scientific">Coccomyxa viridis</name>
    <dbReference type="NCBI Taxonomy" id="1274662"/>
    <lineage>
        <taxon>Eukaryota</taxon>
        <taxon>Viridiplantae</taxon>
        <taxon>Chlorophyta</taxon>
        <taxon>core chlorophytes</taxon>
        <taxon>Trebouxiophyceae</taxon>
        <taxon>Trebouxiophyceae incertae sedis</taxon>
        <taxon>Coccomyxaceae</taxon>
        <taxon>Coccomyxa</taxon>
    </lineage>
</organism>
<feature type="chain" id="PRO_5045631741" description="carbonic anhydrase" evidence="7">
    <location>
        <begin position="23"/>
        <end position="331"/>
    </location>
</feature>
<keyword evidence="4" id="KW-0862">Zinc</keyword>
<reference evidence="9 10" key="1">
    <citation type="submission" date="2024-06" db="EMBL/GenBank/DDBJ databases">
        <authorList>
            <person name="Kraege A."/>
            <person name="Thomma B."/>
        </authorList>
    </citation>
    <scope>NUCLEOTIDE SEQUENCE [LARGE SCALE GENOMIC DNA]</scope>
</reference>
<dbReference type="EC" id="4.2.1.1" evidence="2"/>
<dbReference type="InterPro" id="IPR036398">
    <property type="entry name" value="CA_dom_sf"/>
</dbReference>
<evidence type="ECO:0000256" key="6">
    <source>
        <dbReference type="ARBA" id="ARBA00048348"/>
    </source>
</evidence>